<dbReference type="Proteomes" id="UP000193870">
    <property type="component" value="Unassembled WGS sequence"/>
</dbReference>
<dbReference type="SUPFAM" id="SSF69047">
    <property type="entry name" value="Hypothetical protein YjbJ"/>
    <property type="match status" value="1"/>
</dbReference>
<dbReference type="RefSeq" id="WP_085854996.1">
    <property type="nucleotide sequence ID" value="NZ_FOPF01000010.1"/>
</dbReference>
<evidence type="ECO:0000313" key="3">
    <source>
        <dbReference type="Proteomes" id="UP000193870"/>
    </source>
</evidence>
<dbReference type="STRING" id="315423.SAMN04488020_11078"/>
<dbReference type="EMBL" id="FWFV01000009">
    <property type="protein sequence ID" value="SLN60553.1"/>
    <property type="molecule type" value="Genomic_DNA"/>
</dbReference>
<keyword evidence="3" id="KW-1185">Reference proteome</keyword>
<dbReference type="InterPro" id="IPR036629">
    <property type="entry name" value="YjbJ_sf"/>
</dbReference>
<evidence type="ECO:0000256" key="1">
    <source>
        <dbReference type="SAM" id="MobiDB-lite"/>
    </source>
</evidence>
<name>A0A1Y5TCF7_9RHOB</name>
<feature type="region of interest" description="Disordered" evidence="1">
    <location>
        <begin position="97"/>
        <end position="117"/>
    </location>
</feature>
<organism evidence="2 3">
    <name type="scientific">Palleronia marisminoris</name>
    <dbReference type="NCBI Taxonomy" id="315423"/>
    <lineage>
        <taxon>Bacteria</taxon>
        <taxon>Pseudomonadati</taxon>
        <taxon>Pseudomonadota</taxon>
        <taxon>Alphaproteobacteria</taxon>
        <taxon>Rhodobacterales</taxon>
        <taxon>Roseobacteraceae</taxon>
        <taxon>Palleronia</taxon>
    </lineage>
</organism>
<gene>
    <name evidence="2" type="ORF">PAM7066_03000</name>
</gene>
<dbReference type="AlphaFoldDB" id="A0A1Y5TCF7"/>
<proteinExistence type="predicted"/>
<protein>
    <submittedName>
        <fullName evidence="2">Uncharacterized protein</fullName>
    </submittedName>
</protein>
<sequence>MQWTAIQRNWPAFTEALMQRFPETEENDLLGLEGDRAALVSYVAERQTLSAAEAERQVKEWEQGAVPADVAMDETRDGENIRASAAHIGVGEDVYADDRNFGDDIEADHPVGRKPSS</sequence>
<feature type="compositionally biased region" description="Basic and acidic residues" evidence="1">
    <location>
        <begin position="97"/>
        <end position="111"/>
    </location>
</feature>
<dbReference type="OrthoDB" id="7651547at2"/>
<accession>A0A1Y5TCF7</accession>
<evidence type="ECO:0000313" key="2">
    <source>
        <dbReference type="EMBL" id="SLN60553.1"/>
    </source>
</evidence>
<reference evidence="2 3" key="1">
    <citation type="submission" date="2017-03" db="EMBL/GenBank/DDBJ databases">
        <authorList>
            <person name="Afonso C.L."/>
            <person name="Miller P.J."/>
            <person name="Scott M.A."/>
            <person name="Spackman E."/>
            <person name="Goraichik I."/>
            <person name="Dimitrov K.M."/>
            <person name="Suarez D.L."/>
            <person name="Swayne D.E."/>
        </authorList>
    </citation>
    <scope>NUCLEOTIDE SEQUENCE [LARGE SCALE GENOMIC DNA]</scope>
    <source>
        <strain evidence="2 3">CECT 7066</strain>
    </source>
</reference>
<dbReference type="Gene3D" id="1.10.1470.10">
    <property type="entry name" value="YjbJ"/>
    <property type="match status" value="1"/>
</dbReference>